<evidence type="ECO:0000256" key="1">
    <source>
        <dbReference type="SAM" id="SignalP"/>
    </source>
</evidence>
<evidence type="ECO:0000313" key="3">
    <source>
        <dbReference type="Proteomes" id="UP000054549"/>
    </source>
</evidence>
<dbReference type="HOGENOM" id="CLU_162184_0_0_1"/>
<proteinExistence type="predicted"/>
<feature type="chain" id="PRO_5002155740" evidence="1">
    <location>
        <begin position="25"/>
        <end position="85"/>
    </location>
</feature>
<dbReference type="OrthoDB" id="3255221at2759"/>
<dbReference type="EMBL" id="KN818301">
    <property type="protein sequence ID" value="KIL60254.1"/>
    <property type="molecule type" value="Genomic_DNA"/>
</dbReference>
<keyword evidence="3" id="KW-1185">Reference proteome</keyword>
<feature type="signal peptide" evidence="1">
    <location>
        <begin position="1"/>
        <end position="24"/>
    </location>
</feature>
<dbReference type="Proteomes" id="UP000054549">
    <property type="component" value="Unassembled WGS sequence"/>
</dbReference>
<sequence length="85" mass="9502">MLHNCPLPRLWGLSLLGTSLRVYAGDVATGELEPVFIDRPSPSRILPRDFLEGGWNIDILSQEGFNKMKEIVKEIIRNAAALEIV</sequence>
<organism evidence="2 3">
    <name type="scientific">Amanita muscaria (strain Koide BX008)</name>
    <dbReference type="NCBI Taxonomy" id="946122"/>
    <lineage>
        <taxon>Eukaryota</taxon>
        <taxon>Fungi</taxon>
        <taxon>Dikarya</taxon>
        <taxon>Basidiomycota</taxon>
        <taxon>Agaricomycotina</taxon>
        <taxon>Agaricomycetes</taxon>
        <taxon>Agaricomycetidae</taxon>
        <taxon>Agaricales</taxon>
        <taxon>Pluteineae</taxon>
        <taxon>Amanitaceae</taxon>
        <taxon>Amanita</taxon>
    </lineage>
</organism>
<dbReference type="InParanoid" id="A0A0C2T1C2"/>
<keyword evidence="1" id="KW-0732">Signal</keyword>
<protein>
    <submittedName>
        <fullName evidence="2">Uncharacterized protein</fullName>
    </submittedName>
</protein>
<name>A0A0C2T1C2_AMAMK</name>
<dbReference type="AlphaFoldDB" id="A0A0C2T1C2"/>
<reference evidence="2 3" key="1">
    <citation type="submission" date="2014-04" db="EMBL/GenBank/DDBJ databases">
        <title>Evolutionary Origins and Diversification of the Mycorrhizal Mutualists.</title>
        <authorList>
            <consortium name="DOE Joint Genome Institute"/>
            <consortium name="Mycorrhizal Genomics Consortium"/>
            <person name="Kohler A."/>
            <person name="Kuo A."/>
            <person name="Nagy L.G."/>
            <person name="Floudas D."/>
            <person name="Copeland A."/>
            <person name="Barry K.W."/>
            <person name="Cichocki N."/>
            <person name="Veneault-Fourrey C."/>
            <person name="LaButti K."/>
            <person name="Lindquist E.A."/>
            <person name="Lipzen A."/>
            <person name="Lundell T."/>
            <person name="Morin E."/>
            <person name="Murat C."/>
            <person name="Riley R."/>
            <person name="Ohm R."/>
            <person name="Sun H."/>
            <person name="Tunlid A."/>
            <person name="Henrissat B."/>
            <person name="Grigoriev I.V."/>
            <person name="Hibbett D.S."/>
            <person name="Martin F."/>
        </authorList>
    </citation>
    <scope>NUCLEOTIDE SEQUENCE [LARGE SCALE GENOMIC DNA]</scope>
    <source>
        <strain evidence="2 3">Koide BX008</strain>
    </source>
</reference>
<gene>
    <name evidence="2" type="ORF">M378DRAFT_168267</name>
</gene>
<evidence type="ECO:0000313" key="2">
    <source>
        <dbReference type="EMBL" id="KIL60254.1"/>
    </source>
</evidence>
<dbReference type="STRING" id="946122.A0A0C2T1C2"/>
<accession>A0A0C2T1C2</accession>